<dbReference type="EMBL" id="FWYC01000022">
    <property type="protein sequence ID" value="SMD24665.1"/>
    <property type="molecule type" value="Genomic_DNA"/>
</dbReference>
<dbReference type="Proteomes" id="UP000192840">
    <property type="component" value="Unassembled WGS sequence"/>
</dbReference>
<sequence length="51" mass="5825">MRYPPANSAMSNSVFEMPWWTKAVVVVSAIARVLPNVNRPRWTVAVVGRRR</sequence>
<dbReference type="RefSeq" id="WP_157513047.1">
    <property type="nucleotide sequence ID" value="NZ_FWYC01000022.1"/>
</dbReference>
<evidence type="ECO:0000313" key="2">
    <source>
        <dbReference type="Proteomes" id="UP000192840"/>
    </source>
</evidence>
<dbReference type="STRING" id="40571.SAMN05660733_07786"/>
<keyword evidence="2" id="KW-1185">Reference proteome</keyword>
<dbReference type="AlphaFoldDB" id="A0A1W2FRW2"/>
<proteinExistence type="predicted"/>
<name>A0A1W2FRW2_9PSEU</name>
<accession>A0A1W2FRW2</accession>
<protein>
    <submittedName>
        <fullName evidence="1">Uncharacterized protein</fullName>
    </submittedName>
</protein>
<reference evidence="2" key="1">
    <citation type="submission" date="2017-04" db="EMBL/GenBank/DDBJ databases">
        <authorList>
            <person name="Varghese N."/>
            <person name="Submissions S."/>
        </authorList>
    </citation>
    <scope>NUCLEOTIDE SEQUENCE [LARGE SCALE GENOMIC DNA]</scope>
    <source>
        <strain evidence="2">DSM 44073</strain>
    </source>
</reference>
<gene>
    <name evidence="1" type="ORF">SAMN05660733_07786</name>
</gene>
<organism evidence="1 2">
    <name type="scientific">Lentzea albidocapillata</name>
    <dbReference type="NCBI Taxonomy" id="40571"/>
    <lineage>
        <taxon>Bacteria</taxon>
        <taxon>Bacillati</taxon>
        <taxon>Actinomycetota</taxon>
        <taxon>Actinomycetes</taxon>
        <taxon>Pseudonocardiales</taxon>
        <taxon>Pseudonocardiaceae</taxon>
        <taxon>Lentzea</taxon>
    </lineage>
</organism>
<evidence type="ECO:0000313" key="1">
    <source>
        <dbReference type="EMBL" id="SMD24665.1"/>
    </source>
</evidence>